<dbReference type="SUPFAM" id="SSF53335">
    <property type="entry name" value="S-adenosyl-L-methionine-dependent methyltransferases"/>
    <property type="match status" value="2"/>
</dbReference>
<evidence type="ECO:0000256" key="1">
    <source>
        <dbReference type="SAM" id="Phobius"/>
    </source>
</evidence>
<dbReference type="EMBL" id="DSPX01000093">
    <property type="protein sequence ID" value="HGG00829.1"/>
    <property type="molecule type" value="Genomic_DNA"/>
</dbReference>
<comment type="caution">
    <text evidence="3">The sequence shown here is derived from an EMBL/GenBank/DDBJ whole genome shotgun (WGS) entry which is preliminary data.</text>
</comment>
<dbReference type="GO" id="GO:0008168">
    <property type="term" value="F:methyltransferase activity"/>
    <property type="evidence" value="ECO:0007669"/>
    <property type="project" value="InterPro"/>
</dbReference>
<sequence>MEYEQLTLFPIGDNIEELAKPEYVESAAPNKADNGKNLITLALPSRTISIEGTAERYGHGQTPHSMHVWWGRRPLSAMRAIIWATLAKVESGKSRQELLNLCGAIAKFQPYPNQAIEQARIVLGKNKSVLDLFSGGGTISLEAAKLGCQAISVELNPLASFVQKTLLVYSQKVTNLPQMVEYWGKILLNQLKADTEELWTGGANGGQPAAYFWARGISCPNCGTNLPVKPLFILKSRRKENIYARLIPVAATKSFKTEIIRGESLAFSGEKELLKCQFCSQMIEKNHLRQHHKPETILPVACCLVTKAGKQYVAYEGDKLPIQNLIAAELSLLEEELPEIELPKWSGITNPTLYGMTKHSSLFAPRQLLVLLRLLRGLRTVYHQISTRVNSDAAQAVTACLSGLIDQLVDWNCGLSVWLPTNEQVGRSLAGPGLPMQWNFVEINPLGIGPANLWDKLKRIVQAVSNIPKFAQVPVVISGTATQIDLPDACVDAIVTDPPYADNLYYSLLADCIYTWKRLGLQHIFPEDFQAPASPTASEIVASTKRQGSSEAAMSFYRNELQAALAEGYRLLKPDGILSLIFTHSTLEGWITIFSAILGAGFHMVTAWPFCIERKARPRGMAKGAINASCVIVAAKQIGDYPKPDSLFIERQVANLSASLAADGWDNADIGMALFVHRTALCLRGLDSRAEIVYMIKECYEFTRNLLPDFQLTSRKML</sequence>
<dbReference type="GO" id="GO:0003676">
    <property type="term" value="F:nucleic acid binding"/>
    <property type="evidence" value="ECO:0007669"/>
    <property type="project" value="InterPro"/>
</dbReference>
<keyword evidence="1" id="KW-0812">Transmembrane</keyword>
<dbReference type="InterPro" id="IPR002052">
    <property type="entry name" value="DNA_methylase_N6_adenine_CS"/>
</dbReference>
<dbReference type="AlphaFoldDB" id="A0A7C3ZVH6"/>
<evidence type="ECO:0000313" key="3">
    <source>
        <dbReference type="EMBL" id="HGG00829.1"/>
    </source>
</evidence>
<keyword evidence="1" id="KW-0472">Membrane</keyword>
<feature type="transmembrane region" description="Helical" evidence="1">
    <location>
        <begin position="589"/>
        <end position="611"/>
    </location>
</feature>
<protein>
    <submittedName>
        <fullName evidence="3">DUF1156 domain-containing protein</fullName>
    </submittedName>
</protein>
<dbReference type="Pfam" id="PF06634">
    <property type="entry name" value="DUF1156"/>
    <property type="match status" value="1"/>
</dbReference>
<organism evidence="3">
    <name type="scientific">Planktothricoides sp. SpSt-374</name>
    <dbReference type="NCBI Taxonomy" id="2282167"/>
    <lineage>
        <taxon>Bacteria</taxon>
        <taxon>Bacillati</taxon>
        <taxon>Cyanobacteriota</taxon>
        <taxon>Cyanophyceae</taxon>
        <taxon>Oscillatoriophycideae</taxon>
        <taxon>Oscillatoriales</taxon>
        <taxon>Oscillatoriaceae</taxon>
        <taxon>Planktothricoides</taxon>
    </lineage>
</organism>
<proteinExistence type="predicted"/>
<accession>A0A7C3ZVH6</accession>
<feature type="domain" description="DUF1156" evidence="2">
    <location>
        <begin position="42"/>
        <end position="87"/>
    </location>
</feature>
<dbReference type="InterPro" id="IPR029063">
    <property type="entry name" value="SAM-dependent_MTases_sf"/>
</dbReference>
<name>A0A7C3ZVH6_9CYAN</name>
<dbReference type="PROSITE" id="PS00092">
    <property type="entry name" value="N6_MTASE"/>
    <property type="match status" value="1"/>
</dbReference>
<evidence type="ECO:0000259" key="2">
    <source>
        <dbReference type="Pfam" id="PF06634"/>
    </source>
</evidence>
<dbReference type="InterPro" id="IPR009537">
    <property type="entry name" value="DUF1156"/>
</dbReference>
<gene>
    <name evidence="3" type="ORF">ENR15_09315</name>
</gene>
<reference evidence="3" key="1">
    <citation type="journal article" date="2020" name="mSystems">
        <title>Genome- and Community-Level Interaction Insights into Carbon Utilization and Element Cycling Functions of Hydrothermarchaeota in Hydrothermal Sediment.</title>
        <authorList>
            <person name="Zhou Z."/>
            <person name="Liu Y."/>
            <person name="Xu W."/>
            <person name="Pan J."/>
            <person name="Luo Z.H."/>
            <person name="Li M."/>
        </authorList>
    </citation>
    <scope>NUCLEOTIDE SEQUENCE [LARGE SCALE GENOMIC DNA]</scope>
    <source>
        <strain evidence="3">SpSt-374</strain>
    </source>
</reference>
<keyword evidence="1" id="KW-1133">Transmembrane helix</keyword>
<dbReference type="GO" id="GO:0032259">
    <property type="term" value="P:methylation"/>
    <property type="evidence" value="ECO:0007669"/>
    <property type="project" value="InterPro"/>
</dbReference>
<dbReference type="Gene3D" id="3.40.50.150">
    <property type="entry name" value="Vaccinia Virus protein VP39"/>
    <property type="match status" value="2"/>
</dbReference>